<feature type="non-terminal residue" evidence="1">
    <location>
        <position position="46"/>
    </location>
</feature>
<evidence type="ECO:0000313" key="1">
    <source>
        <dbReference type="EMBL" id="SVD57712.1"/>
    </source>
</evidence>
<name>A0A382WG10_9ZZZZ</name>
<gene>
    <name evidence="1" type="ORF">METZ01_LOCUS410566</name>
</gene>
<accession>A0A382WG10</accession>
<dbReference type="AlphaFoldDB" id="A0A382WG10"/>
<protein>
    <submittedName>
        <fullName evidence="1">Uncharacterized protein</fullName>
    </submittedName>
</protein>
<organism evidence="1">
    <name type="scientific">marine metagenome</name>
    <dbReference type="NCBI Taxonomy" id="408172"/>
    <lineage>
        <taxon>unclassified sequences</taxon>
        <taxon>metagenomes</taxon>
        <taxon>ecological metagenomes</taxon>
    </lineage>
</organism>
<reference evidence="1" key="1">
    <citation type="submission" date="2018-05" db="EMBL/GenBank/DDBJ databases">
        <authorList>
            <person name="Lanie J.A."/>
            <person name="Ng W.-L."/>
            <person name="Kazmierczak K.M."/>
            <person name="Andrzejewski T.M."/>
            <person name="Davidsen T.M."/>
            <person name="Wayne K.J."/>
            <person name="Tettelin H."/>
            <person name="Glass J.I."/>
            <person name="Rusch D."/>
            <person name="Podicherti R."/>
            <person name="Tsui H.-C.T."/>
            <person name="Winkler M.E."/>
        </authorList>
    </citation>
    <scope>NUCLEOTIDE SEQUENCE</scope>
</reference>
<dbReference type="EMBL" id="UINC01159556">
    <property type="protein sequence ID" value="SVD57712.1"/>
    <property type="molecule type" value="Genomic_DNA"/>
</dbReference>
<proteinExistence type="predicted"/>
<sequence length="46" mass="5588">MRDRMDQKMQISYRAPQNIEELNDSIYCSMCAFDWSEEGFSDDHFF</sequence>